<proteinExistence type="predicted"/>
<sequence length="21" mass="2469">MSHREGPDDDISQFPSKRHQT</sequence>
<reference evidence="2" key="1">
    <citation type="submission" date="2014-11" db="EMBL/GenBank/DDBJ databases">
        <authorList>
            <person name="Amaro Gonzalez C."/>
        </authorList>
    </citation>
    <scope>NUCLEOTIDE SEQUENCE</scope>
</reference>
<evidence type="ECO:0000256" key="1">
    <source>
        <dbReference type="SAM" id="MobiDB-lite"/>
    </source>
</evidence>
<evidence type="ECO:0000313" key="2">
    <source>
        <dbReference type="EMBL" id="JAH32917.1"/>
    </source>
</evidence>
<protein>
    <submittedName>
        <fullName evidence="2">Uncharacterized protein</fullName>
    </submittedName>
</protein>
<dbReference type="EMBL" id="GBXM01075660">
    <property type="protein sequence ID" value="JAH32917.1"/>
    <property type="molecule type" value="Transcribed_RNA"/>
</dbReference>
<name>A0A0E9RVR6_ANGAN</name>
<feature type="region of interest" description="Disordered" evidence="1">
    <location>
        <begin position="1"/>
        <end position="21"/>
    </location>
</feature>
<reference evidence="2" key="2">
    <citation type="journal article" date="2015" name="Fish Shellfish Immunol.">
        <title>Early steps in the European eel (Anguilla anguilla)-Vibrio vulnificus interaction in the gills: Role of the RtxA13 toxin.</title>
        <authorList>
            <person name="Callol A."/>
            <person name="Pajuelo D."/>
            <person name="Ebbesson L."/>
            <person name="Teles M."/>
            <person name="MacKenzie S."/>
            <person name="Amaro C."/>
        </authorList>
    </citation>
    <scope>NUCLEOTIDE SEQUENCE</scope>
</reference>
<dbReference type="AlphaFoldDB" id="A0A0E9RVR6"/>
<accession>A0A0E9RVR6</accession>
<organism evidence="2">
    <name type="scientific">Anguilla anguilla</name>
    <name type="common">European freshwater eel</name>
    <name type="synonym">Muraena anguilla</name>
    <dbReference type="NCBI Taxonomy" id="7936"/>
    <lineage>
        <taxon>Eukaryota</taxon>
        <taxon>Metazoa</taxon>
        <taxon>Chordata</taxon>
        <taxon>Craniata</taxon>
        <taxon>Vertebrata</taxon>
        <taxon>Euteleostomi</taxon>
        <taxon>Actinopterygii</taxon>
        <taxon>Neopterygii</taxon>
        <taxon>Teleostei</taxon>
        <taxon>Anguilliformes</taxon>
        <taxon>Anguillidae</taxon>
        <taxon>Anguilla</taxon>
    </lineage>
</organism>